<feature type="transmembrane region" description="Helical" evidence="6">
    <location>
        <begin position="293"/>
        <end position="313"/>
    </location>
</feature>
<comment type="subcellular location">
    <subcellularLocation>
        <location evidence="1">Membrane</location>
        <topology evidence="1">Multi-pass membrane protein</topology>
    </subcellularLocation>
</comment>
<dbReference type="Proteomes" id="UP000295182">
    <property type="component" value="Unassembled WGS sequence"/>
</dbReference>
<dbReference type="Gene3D" id="1.20.1250.20">
    <property type="entry name" value="MFS general substrate transporter like domains"/>
    <property type="match status" value="1"/>
</dbReference>
<dbReference type="SUPFAM" id="SSF103473">
    <property type="entry name" value="MFS general substrate transporter"/>
    <property type="match status" value="1"/>
</dbReference>
<reference evidence="8 9" key="1">
    <citation type="submission" date="2019-03" db="EMBL/GenBank/DDBJ databases">
        <title>Genomic Encyclopedia of Type Strains, Phase IV (KMG-IV): sequencing the most valuable type-strain genomes for metagenomic binning, comparative biology and taxonomic classification.</title>
        <authorList>
            <person name="Goeker M."/>
        </authorList>
    </citation>
    <scope>NUCLEOTIDE SEQUENCE [LARGE SCALE GENOMIC DNA]</scope>
    <source>
        <strain evidence="8 9">DSM 1837</strain>
    </source>
</reference>
<keyword evidence="3 6" id="KW-0812">Transmembrane</keyword>
<accession>A0A4R2N014</accession>
<evidence type="ECO:0000256" key="2">
    <source>
        <dbReference type="ARBA" id="ARBA00022448"/>
    </source>
</evidence>
<keyword evidence="9" id="KW-1185">Reference proteome</keyword>
<proteinExistence type="predicted"/>
<keyword evidence="5 6" id="KW-0472">Membrane</keyword>
<feature type="transmembrane region" description="Helical" evidence="6">
    <location>
        <begin position="355"/>
        <end position="378"/>
    </location>
</feature>
<feature type="domain" description="Major facilitator superfamily (MFS) profile" evidence="7">
    <location>
        <begin position="15"/>
        <end position="414"/>
    </location>
</feature>
<feature type="transmembrane region" description="Helical" evidence="6">
    <location>
        <begin position="50"/>
        <end position="70"/>
    </location>
</feature>
<dbReference type="InterPro" id="IPR020846">
    <property type="entry name" value="MFS_dom"/>
</dbReference>
<dbReference type="InterPro" id="IPR011701">
    <property type="entry name" value="MFS"/>
</dbReference>
<dbReference type="Pfam" id="PF07690">
    <property type="entry name" value="MFS_1"/>
    <property type="match status" value="1"/>
</dbReference>
<dbReference type="PANTHER" id="PTHR23505">
    <property type="entry name" value="SPINSTER"/>
    <property type="match status" value="1"/>
</dbReference>
<comment type="caution">
    <text evidence="8">The sequence shown here is derived from an EMBL/GenBank/DDBJ whole genome shotgun (WGS) entry which is preliminary data.</text>
</comment>
<feature type="transmembrane region" description="Helical" evidence="6">
    <location>
        <begin position="225"/>
        <end position="249"/>
    </location>
</feature>
<dbReference type="EMBL" id="SLXH01000037">
    <property type="protein sequence ID" value="TCP12539.1"/>
    <property type="molecule type" value="Genomic_DNA"/>
</dbReference>
<evidence type="ECO:0000313" key="8">
    <source>
        <dbReference type="EMBL" id="TCP12539.1"/>
    </source>
</evidence>
<dbReference type="PROSITE" id="PS50850">
    <property type="entry name" value="MFS"/>
    <property type="match status" value="1"/>
</dbReference>
<dbReference type="RefSeq" id="WP_241525023.1">
    <property type="nucleotide sequence ID" value="NZ_QXNC01000041.1"/>
</dbReference>
<gene>
    <name evidence="8" type="ORF">EV674_13712</name>
</gene>
<sequence>MSAAISESLPRRSYTLALLTLMSAVAFMDRQILAVLIQPVKLEFGLSDLQIGLVTGLGFALTFGLLGVPLGRLADRHERRSLVAWCRGAGGLLAALGGLSTGFWSLMFTRAGSAVSDAGGSPASMSMLADLYPPEQRSRAMSVFSTGGSVGALMALVLGSWLAEHYGWRTTVVVGGCGALLLALLLRWSVREPLRAMAAHAAQASAGAPRQGAVAAVWAQPVTRWLIVGAACALLAGYSFGAWNTALLVRRHGLSLQHAGWISGAAALLSVLGSLAAGSLTDRLARRDLRWQLGVPVLGLGLALPCALAYLLLPAGAVVPAAVLVVAFAFFMPWWVAPTYAALSLVVPAQRRATASAMVLLSGAIVGNGVGPIFTGWLSDLIHLRTGGDGLRYALAVVVCMLLPAMLAFGHALRAYPAAHRAALPPAPH</sequence>
<feature type="transmembrane region" description="Helical" evidence="6">
    <location>
        <begin position="168"/>
        <end position="188"/>
    </location>
</feature>
<evidence type="ECO:0000256" key="3">
    <source>
        <dbReference type="ARBA" id="ARBA00022692"/>
    </source>
</evidence>
<evidence type="ECO:0000256" key="4">
    <source>
        <dbReference type="ARBA" id="ARBA00022989"/>
    </source>
</evidence>
<dbReference type="InterPro" id="IPR036259">
    <property type="entry name" value="MFS_trans_sf"/>
</dbReference>
<dbReference type="GO" id="GO:0022857">
    <property type="term" value="F:transmembrane transporter activity"/>
    <property type="evidence" value="ECO:0007669"/>
    <property type="project" value="InterPro"/>
</dbReference>
<feature type="transmembrane region" description="Helical" evidence="6">
    <location>
        <begin position="143"/>
        <end position="162"/>
    </location>
</feature>
<evidence type="ECO:0000313" key="9">
    <source>
        <dbReference type="Proteomes" id="UP000295182"/>
    </source>
</evidence>
<organism evidence="8 9">
    <name type="scientific">Simplicispira metamorpha</name>
    <dbReference type="NCBI Taxonomy" id="80881"/>
    <lineage>
        <taxon>Bacteria</taxon>
        <taxon>Pseudomonadati</taxon>
        <taxon>Pseudomonadota</taxon>
        <taxon>Betaproteobacteria</taxon>
        <taxon>Burkholderiales</taxon>
        <taxon>Comamonadaceae</taxon>
        <taxon>Simplicispira</taxon>
    </lineage>
</organism>
<evidence type="ECO:0000256" key="6">
    <source>
        <dbReference type="SAM" id="Phobius"/>
    </source>
</evidence>
<dbReference type="InterPro" id="IPR044770">
    <property type="entry name" value="MFS_spinster-like"/>
</dbReference>
<dbReference type="PANTHER" id="PTHR23505:SF79">
    <property type="entry name" value="PROTEIN SPINSTER"/>
    <property type="match status" value="1"/>
</dbReference>
<evidence type="ECO:0000256" key="5">
    <source>
        <dbReference type="ARBA" id="ARBA00023136"/>
    </source>
</evidence>
<feature type="transmembrane region" description="Helical" evidence="6">
    <location>
        <begin position="390"/>
        <end position="413"/>
    </location>
</feature>
<dbReference type="GO" id="GO:0016020">
    <property type="term" value="C:membrane"/>
    <property type="evidence" value="ECO:0007669"/>
    <property type="project" value="UniProtKB-SubCell"/>
</dbReference>
<keyword evidence="2" id="KW-0813">Transport</keyword>
<name>A0A4R2N014_9BURK</name>
<keyword evidence="4 6" id="KW-1133">Transmembrane helix</keyword>
<feature type="transmembrane region" description="Helical" evidence="6">
    <location>
        <begin position="261"/>
        <end position="281"/>
    </location>
</feature>
<protein>
    <submittedName>
        <fullName evidence="8">Sugar phosphate permease</fullName>
    </submittedName>
</protein>
<feature type="transmembrane region" description="Helical" evidence="6">
    <location>
        <begin position="319"/>
        <end position="343"/>
    </location>
</feature>
<dbReference type="AlphaFoldDB" id="A0A4R2N014"/>
<evidence type="ECO:0000259" key="7">
    <source>
        <dbReference type="PROSITE" id="PS50850"/>
    </source>
</evidence>
<evidence type="ECO:0000256" key="1">
    <source>
        <dbReference type="ARBA" id="ARBA00004141"/>
    </source>
</evidence>